<organism evidence="2 3">
    <name type="scientific">Ancylostoma ceylanicum</name>
    <dbReference type="NCBI Taxonomy" id="53326"/>
    <lineage>
        <taxon>Eukaryota</taxon>
        <taxon>Metazoa</taxon>
        <taxon>Ecdysozoa</taxon>
        <taxon>Nematoda</taxon>
        <taxon>Chromadorea</taxon>
        <taxon>Rhabditida</taxon>
        <taxon>Rhabditina</taxon>
        <taxon>Rhabditomorpha</taxon>
        <taxon>Strongyloidea</taxon>
        <taxon>Ancylostomatidae</taxon>
        <taxon>Ancylostomatinae</taxon>
        <taxon>Ancylostoma</taxon>
    </lineage>
</organism>
<dbReference type="Proteomes" id="UP000024635">
    <property type="component" value="Unassembled WGS sequence"/>
</dbReference>
<comment type="caution">
    <text evidence="2">The sequence shown here is derived from an EMBL/GenBank/DDBJ whole genome shotgun (WGS) entry which is preliminary data.</text>
</comment>
<evidence type="ECO:0000256" key="1">
    <source>
        <dbReference type="SAM" id="MobiDB-lite"/>
    </source>
</evidence>
<protein>
    <submittedName>
        <fullName evidence="2">Uncharacterized protein</fullName>
    </submittedName>
</protein>
<reference evidence="3" key="1">
    <citation type="journal article" date="2015" name="Nat. Genet.">
        <title>The genome and transcriptome of the zoonotic hookworm Ancylostoma ceylanicum identify infection-specific gene families.</title>
        <authorList>
            <person name="Schwarz E.M."/>
            <person name="Hu Y."/>
            <person name="Antoshechkin I."/>
            <person name="Miller M.M."/>
            <person name="Sternberg P.W."/>
            <person name="Aroian R.V."/>
        </authorList>
    </citation>
    <scope>NUCLEOTIDE SEQUENCE</scope>
    <source>
        <strain evidence="3">HY135</strain>
    </source>
</reference>
<keyword evidence="3" id="KW-1185">Reference proteome</keyword>
<evidence type="ECO:0000313" key="3">
    <source>
        <dbReference type="Proteomes" id="UP000024635"/>
    </source>
</evidence>
<dbReference type="EMBL" id="JARK01001470">
    <property type="protein sequence ID" value="EYB98133.1"/>
    <property type="molecule type" value="Genomic_DNA"/>
</dbReference>
<feature type="compositionally biased region" description="Polar residues" evidence="1">
    <location>
        <begin position="14"/>
        <end position="25"/>
    </location>
</feature>
<gene>
    <name evidence="2" type="primary">Acey_s0134.g1874</name>
    <name evidence="2" type="ORF">Y032_0134g1874</name>
</gene>
<feature type="region of interest" description="Disordered" evidence="1">
    <location>
        <begin position="1"/>
        <end position="27"/>
    </location>
</feature>
<dbReference type="AlphaFoldDB" id="A0A016T5A3"/>
<sequence length="84" mass="9828">MMKSLRGGNPLGTFEQSGTIPSSRINTEEKSLHSDYVHGNRNDKVNIQILDDNYFAKKRFCPNYWMDCTDFHRLTRSSLQKWSN</sequence>
<evidence type="ECO:0000313" key="2">
    <source>
        <dbReference type="EMBL" id="EYB98133.1"/>
    </source>
</evidence>
<name>A0A016T5A3_9BILA</name>
<proteinExistence type="predicted"/>
<accession>A0A016T5A3</accession>